<dbReference type="InterPro" id="IPR003406">
    <property type="entry name" value="Glyco_trans_14"/>
</dbReference>
<keyword evidence="9" id="KW-1133">Transmembrane helix</keyword>
<evidence type="ECO:0000256" key="6">
    <source>
        <dbReference type="ARBA" id="ARBA00022723"/>
    </source>
</evidence>
<dbReference type="PANTHER" id="PTHR46025:SF3">
    <property type="entry name" value="XYLOSYLTRANSFERASE OXT"/>
    <property type="match status" value="1"/>
</dbReference>
<dbReference type="GO" id="GO:0016020">
    <property type="term" value="C:membrane"/>
    <property type="evidence" value="ECO:0007669"/>
    <property type="project" value="InterPro"/>
</dbReference>
<evidence type="ECO:0000256" key="10">
    <source>
        <dbReference type="ARBA" id="ARBA00023034"/>
    </source>
</evidence>
<evidence type="ECO:0000256" key="3">
    <source>
        <dbReference type="ARBA" id="ARBA00022676"/>
    </source>
</evidence>
<keyword evidence="10" id="KW-0333">Golgi apparatus</keyword>
<dbReference type="Proteomes" id="UP000317332">
    <property type="component" value="Unassembled WGS sequence"/>
</dbReference>
<keyword evidence="7" id="KW-0256">Endoplasmic reticulum</keyword>
<comment type="caution">
    <text evidence="15">The sequence shown here is derived from an EMBL/GenBank/DDBJ whole genome shotgun (WGS) entry which is preliminary data.</text>
</comment>
<dbReference type="InterPro" id="IPR043538">
    <property type="entry name" value="XYLT"/>
</dbReference>
<evidence type="ECO:0000256" key="12">
    <source>
        <dbReference type="ARBA" id="ARBA00023157"/>
    </source>
</evidence>
<evidence type="ECO:0000256" key="11">
    <source>
        <dbReference type="ARBA" id="ARBA00023136"/>
    </source>
</evidence>
<gene>
    <name evidence="15" type="ORF">FJ651_06800</name>
</gene>
<evidence type="ECO:0000256" key="2">
    <source>
        <dbReference type="ARBA" id="ARBA00004648"/>
    </source>
</evidence>
<keyword evidence="8" id="KW-0735">Signal-anchor</keyword>
<keyword evidence="12" id="KW-1015">Disulfide bond</keyword>
<keyword evidence="5" id="KW-0812">Transmembrane</keyword>
<keyword evidence="3 15" id="KW-0328">Glycosyltransferase</keyword>
<dbReference type="AlphaFoldDB" id="A0A506PKZ8"/>
<keyword evidence="13" id="KW-0325">Glycoprotein</keyword>
<evidence type="ECO:0000256" key="9">
    <source>
        <dbReference type="ARBA" id="ARBA00022989"/>
    </source>
</evidence>
<dbReference type="GO" id="GO:0050650">
    <property type="term" value="P:chondroitin sulfate proteoglycan biosynthetic process"/>
    <property type="evidence" value="ECO:0007669"/>
    <property type="project" value="TreeGrafter"/>
</dbReference>
<name>A0A506PKZ8_9FLAO</name>
<evidence type="ECO:0000256" key="5">
    <source>
        <dbReference type="ARBA" id="ARBA00022692"/>
    </source>
</evidence>
<evidence type="ECO:0000256" key="14">
    <source>
        <dbReference type="ARBA" id="ARBA00042865"/>
    </source>
</evidence>
<keyword evidence="11" id="KW-0472">Membrane</keyword>
<keyword evidence="6" id="KW-0479">Metal-binding</keyword>
<evidence type="ECO:0000313" key="16">
    <source>
        <dbReference type="Proteomes" id="UP000317332"/>
    </source>
</evidence>
<evidence type="ECO:0000256" key="13">
    <source>
        <dbReference type="ARBA" id="ARBA00023180"/>
    </source>
</evidence>
<reference evidence="15 16" key="1">
    <citation type="submission" date="2019-06" db="EMBL/GenBank/DDBJ databases">
        <title>Flavobacteriaceae Paucihalobacterium erythroidium CWB-1, complete genome.</title>
        <authorList>
            <person name="Wu S."/>
        </authorList>
    </citation>
    <scope>NUCLEOTIDE SEQUENCE [LARGE SCALE GENOMIC DNA]</scope>
    <source>
        <strain evidence="15 16">CWB-1</strain>
    </source>
</reference>
<organism evidence="15 16">
    <name type="scientific">Paucihalobacter ruber</name>
    <dbReference type="NCBI Taxonomy" id="2567861"/>
    <lineage>
        <taxon>Bacteria</taxon>
        <taxon>Pseudomonadati</taxon>
        <taxon>Bacteroidota</taxon>
        <taxon>Flavobacteriia</taxon>
        <taxon>Flavobacteriales</taxon>
        <taxon>Flavobacteriaceae</taxon>
        <taxon>Paucihalobacter</taxon>
    </lineage>
</organism>
<evidence type="ECO:0000313" key="15">
    <source>
        <dbReference type="EMBL" id="TPV33862.1"/>
    </source>
</evidence>
<dbReference type="Pfam" id="PF02485">
    <property type="entry name" value="Branch"/>
    <property type="match status" value="1"/>
</dbReference>
<comment type="subcellular location">
    <subcellularLocation>
        <location evidence="2">Endoplasmic reticulum membrane</location>
        <topology evidence="2">Single-pass type II membrane protein</topology>
    </subcellularLocation>
    <subcellularLocation>
        <location evidence="1">Golgi apparatus membrane</location>
        <topology evidence="1">Single-pass type II membrane protein</topology>
    </subcellularLocation>
</comment>
<sequence>MKQAILITAYKNFEHLYEIANFFDQRFEIYIHVDKKSELPNKVINELSTLPQVKLVSQKYKVNWGGINHLKCILYLSVEALKNKNINRFHVITGHDYPVKTKDYFISFFESHQENNYMVYRELPYQNWPNGGLDRLEYYNFYDWINAKKHRPLIFKLVNWQKKLGIKRKLSKKLPKLYGGESYWSLNRKALAYIMEYTKEEPYFLRRMKHSFCSEEIYIQTVLMNSKYANTVVNDSLRYIEWSNRNGNFPANLDRTDLEPILSSNKFFARKFEYPVSQDLLTALKNYLNSNLPFSKL</sequence>
<dbReference type="GO" id="GO:0015012">
    <property type="term" value="P:heparan sulfate proteoglycan biosynthetic process"/>
    <property type="evidence" value="ECO:0007669"/>
    <property type="project" value="TreeGrafter"/>
</dbReference>
<evidence type="ECO:0000256" key="8">
    <source>
        <dbReference type="ARBA" id="ARBA00022968"/>
    </source>
</evidence>
<dbReference type="PANTHER" id="PTHR46025">
    <property type="entry name" value="XYLOSYLTRANSFERASE OXT"/>
    <property type="match status" value="1"/>
</dbReference>
<protein>
    <recommendedName>
        <fullName evidence="14">Peptide O-xylosyltransferase</fullName>
    </recommendedName>
</protein>
<dbReference type="GO" id="GO:0046872">
    <property type="term" value="F:metal ion binding"/>
    <property type="evidence" value="ECO:0007669"/>
    <property type="project" value="UniProtKB-KW"/>
</dbReference>
<dbReference type="RefSeq" id="WP_140989728.1">
    <property type="nucleotide sequence ID" value="NZ_VHIQ01000003.1"/>
</dbReference>
<evidence type="ECO:0000256" key="1">
    <source>
        <dbReference type="ARBA" id="ARBA00004323"/>
    </source>
</evidence>
<evidence type="ECO:0000256" key="4">
    <source>
        <dbReference type="ARBA" id="ARBA00022679"/>
    </source>
</evidence>
<dbReference type="EMBL" id="VHIQ01000003">
    <property type="protein sequence ID" value="TPV33862.1"/>
    <property type="molecule type" value="Genomic_DNA"/>
</dbReference>
<dbReference type="GO" id="GO:0030158">
    <property type="term" value="F:protein xylosyltransferase activity"/>
    <property type="evidence" value="ECO:0007669"/>
    <property type="project" value="InterPro"/>
</dbReference>
<accession>A0A506PKZ8</accession>
<evidence type="ECO:0000256" key="7">
    <source>
        <dbReference type="ARBA" id="ARBA00022824"/>
    </source>
</evidence>
<keyword evidence="4 15" id="KW-0808">Transferase</keyword>
<keyword evidence="16" id="KW-1185">Reference proteome</keyword>
<dbReference type="OrthoDB" id="7943907at2"/>
<proteinExistence type="predicted"/>